<sequence length="244" mass="25243">MTIATRFAAALEHETAGGPAGADLLPVRLARASAATLGVDAAGLSVVDAAGTRIPLGASSTAAACAERLQFTVGEGPCWEAQTTRQPVFAVLADLQRRWSPFAELLTAQTPFRAVVAFPLREDLAGAGALDLYFTDETAVPALDVFTAVAVGELVTAALTEAAVWSDWPAERGPAWLHGPEARRRAAVLRAAGRAAMALDTDPASALSLLRAAAYAGGRTVEDVAEDLETGRLRLEDITAGPVA</sequence>
<evidence type="ECO:0008006" key="3">
    <source>
        <dbReference type="Google" id="ProtNLM"/>
    </source>
</evidence>
<dbReference type="Proteomes" id="UP000183642">
    <property type="component" value="Unassembled WGS sequence"/>
</dbReference>
<dbReference type="SUPFAM" id="SSF55781">
    <property type="entry name" value="GAF domain-like"/>
    <property type="match status" value="1"/>
</dbReference>
<protein>
    <recommendedName>
        <fullName evidence="3">ANTAR domain-containing protein</fullName>
    </recommendedName>
</protein>
<dbReference type="EMBL" id="FOWE01000002">
    <property type="protein sequence ID" value="SFO02467.1"/>
    <property type="molecule type" value="Genomic_DNA"/>
</dbReference>
<reference evidence="2" key="1">
    <citation type="submission" date="2016-10" db="EMBL/GenBank/DDBJ databases">
        <authorList>
            <person name="Varghese N."/>
            <person name="Submissions S."/>
        </authorList>
    </citation>
    <scope>NUCLEOTIDE SEQUENCE [LARGE SCALE GENOMIC DNA]</scope>
    <source>
        <strain evidence="2">DSM 43161</strain>
    </source>
</reference>
<evidence type="ECO:0000313" key="1">
    <source>
        <dbReference type="EMBL" id="SFO02467.1"/>
    </source>
</evidence>
<dbReference type="InterPro" id="IPR029016">
    <property type="entry name" value="GAF-like_dom_sf"/>
</dbReference>
<gene>
    <name evidence="1" type="ORF">SAMN05660359_01028</name>
</gene>
<evidence type="ECO:0000313" key="2">
    <source>
        <dbReference type="Proteomes" id="UP000183642"/>
    </source>
</evidence>
<dbReference type="AlphaFoldDB" id="A0A1I5DTE7"/>
<name>A0A1I5DTE7_9ACTN</name>
<accession>A0A1I5DTE7</accession>
<dbReference type="RefSeq" id="WP_075012406.1">
    <property type="nucleotide sequence ID" value="NZ_FOWE01000002.1"/>
</dbReference>
<organism evidence="1 2">
    <name type="scientific">Geodermatophilus obscurus</name>
    <dbReference type="NCBI Taxonomy" id="1861"/>
    <lineage>
        <taxon>Bacteria</taxon>
        <taxon>Bacillati</taxon>
        <taxon>Actinomycetota</taxon>
        <taxon>Actinomycetes</taxon>
        <taxon>Geodermatophilales</taxon>
        <taxon>Geodermatophilaceae</taxon>
        <taxon>Geodermatophilus</taxon>
    </lineage>
</organism>
<keyword evidence="2" id="KW-1185">Reference proteome</keyword>
<proteinExistence type="predicted"/>
<dbReference type="Gene3D" id="3.30.450.40">
    <property type="match status" value="1"/>
</dbReference>